<dbReference type="Gene3D" id="3.30.830.10">
    <property type="entry name" value="Metalloenzyme, LuxS/M16 peptidase-like"/>
    <property type="match status" value="1"/>
</dbReference>
<dbReference type="GO" id="GO:0046872">
    <property type="term" value="F:metal ion binding"/>
    <property type="evidence" value="ECO:0007669"/>
    <property type="project" value="UniProtKB-KW"/>
</dbReference>
<dbReference type="SUPFAM" id="SSF63411">
    <property type="entry name" value="LuxS/MPP-like metallohydrolase"/>
    <property type="match status" value="1"/>
</dbReference>
<dbReference type="GO" id="GO:0006508">
    <property type="term" value="P:proteolysis"/>
    <property type="evidence" value="ECO:0007669"/>
    <property type="project" value="UniProtKB-KW"/>
</dbReference>
<organism evidence="8 9">
    <name type="scientific">Potamilus streckersoni</name>
    <dbReference type="NCBI Taxonomy" id="2493646"/>
    <lineage>
        <taxon>Eukaryota</taxon>
        <taxon>Metazoa</taxon>
        <taxon>Spiralia</taxon>
        <taxon>Lophotrochozoa</taxon>
        <taxon>Mollusca</taxon>
        <taxon>Bivalvia</taxon>
        <taxon>Autobranchia</taxon>
        <taxon>Heteroconchia</taxon>
        <taxon>Palaeoheterodonta</taxon>
        <taxon>Unionida</taxon>
        <taxon>Unionoidea</taxon>
        <taxon>Unionidae</taxon>
        <taxon>Ambleminae</taxon>
        <taxon>Lampsilini</taxon>
        <taxon>Potamilus</taxon>
    </lineage>
</organism>
<sequence length="183" mass="20622">MSMTCGLGAYPAIVKSLNDEREYRLITLDNGLRALLVSDLTGYIYGSDEDDSDWSEESYLSTEDAELDKDIHHYLGLKSAAALCVGVGSFSDPDDIPGFAHFLERMVLTERETYPLEKGFCYKINNCGGSTDARTDCERTVFSFDVGRKHFRKSLDIFAKCFMSPHFLDENVEREVEEVNLGQ</sequence>
<name>A0AAE0SI87_9BIVA</name>
<dbReference type="Proteomes" id="UP001195483">
    <property type="component" value="Unassembled WGS sequence"/>
</dbReference>
<keyword evidence="2" id="KW-0645">Protease</keyword>
<dbReference type="InterPro" id="IPR050626">
    <property type="entry name" value="Peptidase_M16"/>
</dbReference>
<keyword evidence="6" id="KW-0482">Metalloprotease</keyword>
<evidence type="ECO:0000256" key="6">
    <source>
        <dbReference type="ARBA" id="ARBA00023049"/>
    </source>
</evidence>
<comment type="similarity">
    <text evidence="1">Belongs to the peptidase M16 family.</text>
</comment>
<dbReference type="GO" id="GO:0008237">
    <property type="term" value="F:metallopeptidase activity"/>
    <property type="evidence" value="ECO:0007669"/>
    <property type="project" value="UniProtKB-KW"/>
</dbReference>
<reference evidence="8" key="3">
    <citation type="submission" date="2023-05" db="EMBL/GenBank/DDBJ databases">
        <authorList>
            <person name="Smith C.H."/>
        </authorList>
    </citation>
    <scope>NUCLEOTIDE SEQUENCE</scope>
    <source>
        <strain evidence="8">CHS0354</strain>
        <tissue evidence="8">Mantle</tissue>
    </source>
</reference>
<dbReference type="AlphaFoldDB" id="A0AAE0SI87"/>
<proteinExistence type="inferred from homology"/>
<evidence type="ECO:0000256" key="4">
    <source>
        <dbReference type="ARBA" id="ARBA00022801"/>
    </source>
</evidence>
<reference evidence="8" key="1">
    <citation type="journal article" date="2021" name="Genome Biol. Evol.">
        <title>A High-Quality Reference Genome for a Parasitic Bivalve with Doubly Uniparental Inheritance (Bivalvia: Unionida).</title>
        <authorList>
            <person name="Smith C.H."/>
        </authorList>
    </citation>
    <scope>NUCLEOTIDE SEQUENCE</scope>
    <source>
        <strain evidence="8">CHS0354</strain>
    </source>
</reference>
<reference evidence="8" key="2">
    <citation type="journal article" date="2021" name="Genome Biol. Evol.">
        <title>Developing a high-quality reference genome for a parasitic bivalve with doubly uniparental inheritance (Bivalvia: Unionida).</title>
        <authorList>
            <person name="Smith C.H."/>
        </authorList>
    </citation>
    <scope>NUCLEOTIDE SEQUENCE</scope>
    <source>
        <strain evidence="8">CHS0354</strain>
        <tissue evidence="8">Mantle</tissue>
    </source>
</reference>
<keyword evidence="4" id="KW-0378">Hydrolase</keyword>
<evidence type="ECO:0000256" key="5">
    <source>
        <dbReference type="ARBA" id="ARBA00022833"/>
    </source>
</evidence>
<keyword evidence="5" id="KW-0862">Zinc</keyword>
<evidence type="ECO:0000313" key="9">
    <source>
        <dbReference type="Proteomes" id="UP001195483"/>
    </source>
</evidence>
<accession>A0AAE0SI87</accession>
<dbReference type="Pfam" id="PF00675">
    <property type="entry name" value="Peptidase_M16"/>
    <property type="match status" value="1"/>
</dbReference>
<evidence type="ECO:0000256" key="2">
    <source>
        <dbReference type="ARBA" id="ARBA00022670"/>
    </source>
</evidence>
<dbReference type="InterPro" id="IPR011249">
    <property type="entry name" value="Metalloenz_LuxS/M16"/>
</dbReference>
<evidence type="ECO:0000256" key="1">
    <source>
        <dbReference type="ARBA" id="ARBA00007261"/>
    </source>
</evidence>
<dbReference type="InterPro" id="IPR011765">
    <property type="entry name" value="Pept_M16_N"/>
</dbReference>
<feature type="domain" description="Peptidase M16 N-terminal" evidence="7">
    <location>
        <begin position="78"/>
        <end position="179"/>
    </location>
</feature>
<protein>
    <recommendedName>
        <fullName evidence="7">Peptidase M16 N-terminal domain-containing protein</fullName>
    </recommendedName>
</protein>
<dbReference type="PANTHER" id="PTHR43690">
    <property type="entry name" value="NARDILYSIN"/>
    <property type="match status" value="1"/>
</dbReference>
<evidence type="ECO:0000313" key="8">
    <source>
        <dbReference type="EMBL" id="KAK3592181.1"/>
    </source>
</evidence>
<keyword evidence="3" id="KW-0479">Metal-binding</keyword>
<keyword evidence="9" id="KW-1185">Reference proteome</keyword>
<dbReference type="PANTHER" id="PTHR43690:SF18">
    <property type="entry name" value="INSULIN-DEGRADING ENZYME-RELATED"/>
    <property type="match status" value="1"/>
</dbReference>
<comment type="caution">
    <text evidence="8">The sequence shown here is derived from an EMBL/GenBank/DDBJ whole genome shotgun (WGS) entry which is preliminary data.</text>
</comment>
<evidence type="ECO:0000259" key="7">
    <source>
        <dbReference type="Pfam" id="PF00675"/>
    </source>
</evidence>
<evidence type="ECO:0000256" key="3">
    <source>
        <dbReference type="ARBA" id="ARBA00022723"/>
    </source>
</evidence>
<dbReference type="EMBL" id="JAEAOA010000975">
    <property type="protein sequence ID" value="KAK3592181.1"/>
    <property type="molecule type" value="Genomic_DNA"/>
</dbReference>
<gene>
    <name evidence="8" type="ORF">CHS0354_015657</name>
</gene>